<reference evidence="2" key="1">
    <citation type="submission" date="2025-08" db="UniProtKB">
        <authorList>
            <consortium name="Ensembl"/>
        </authorList>
    </citation>
    <scope>IDENTIFICATION</scope>
</reference>
<feature type="region of interest" description="Disordered" evidence="1">
    <location>
        <begin position="74"/>
        <end position="103"/>
    </location>
</feature>
<organism evidence="2 3">
    <name type="scientific">Kryptolebias marmoratus</name>
    <name type="common">Mangrove killifish</name>
    <name type="synonym">Rivulus marmoratus</name>
    <dbReference type="NCBI Taxonomy" id="37003"/>
    <lineage>
        <taxon>Eukaryota</taxon>
        <taxon>Metazoa</taxon>
        <taxon>Chordata</taxon>
        <taxon>Craniata</taxon>
        <taxon>Vertebrata</taxon>
        <taxon>Euteleostomi</taxon>
        <taxon>Actinopterygii</taxon>
        <taxon>Neopterygii</taxon>
        <taxon>Teleostei</taxon>
        <taxon>Neoteleostei</taxon>
        <taxon>Acanthomorphata</taxon>
        <taxon>Ovalentaria</taxon>
        <taxon>Atherinomorphae</taxon>
        <taxon>Cyprinodontiformes</taxon>
        <taxon>Rivulidae</taxon>
        <taxon>Kryptolebias</taxon>
    </lineage>
</organism>
<evidence type="ECO:0000313" key="3">
    <source>
        <dbReference type="Proteomes" id="UP000264800"/>
    </source>
</evidence>
<protein>
    <submittedName>
        <fullName evidence="2">Uncharacterized protein</fullName>
    </submittedName>
</protein>
<reference evidence="2" key="2">
    <citation type="submission" date="2025-09" db="UniProtKB">
        <authorList>
            <consortium name="Ensembl"/>
        </authorList>
    </citation>
    <scope>IDENTIFICATION</scope>
</reference>
<dbReference type="AlphaFoldDB" id="A0A3Q3B4Q0"/>
<evidence type="ECO:0000256" key="1">
    <source>
        <dbReference type="SAM" id="MobiDB-lite"/>
    </source>
</evidence>
<sequence length="144" mass="15289">SFLMFSHAHILHEESKLRLLDLTFVGIHMELLGVHNAQVGVGVLDVVQVLHSGFQSTHHDLSVVGHLSVSTNGGVGGEVSESSEVSLSPGAHHQKPNGLGSNLSHINLSPQAGDGLALSICPLNHGDGFRLGFILQRRVSDQKL</sequence>
<evidence type="ECO:0000313" key="2">
    <source>
        <dbReference type="Ensembl" id="ENSKMAP00000024458.1"/>
    </source>
</evidence>
<keyword evidence="3" id="KW-1185">Reference proteome</keyword>
<accession>A0A3Q3B4Q0</accession>
<proteinExistence type="predicted"/>
<dbReference type="OMA" id="VPHDGRG"/>
<dbReference type="GeneTree" id="ENSGT00940000175631"/>
<dbReference type="Proteomes" id="UP000264800">
    <property type="component" value="Unplaced"/>
</dbReference>
<feature type="compositionally biased region" description="Low complexity" evidence="1">
    <location>
        <begin position="74"/>
        <end position="88"/>
    </location>
</feature>
<name>A0A3Q3B4Q0_KRYMA</name>
<dbReference type="Ensembl" id="ENSKMAT00000024764.1">
    <property type="protein sequence ID" value="ENSKMAP00000024458.1"/>
    <property type="gene ID" value="ENSKMAG00000018130.1"/>
</dbReference>